<gene>
    <name evidence="1" type="ORF">UFOPK3046_02183</name>
</gene>
<name>A0A6J7A6F9_9ZZZZ</name>
<accession>A0A6J7A6F9</accession>
<organism evidence="1">
    <name type="scientific">freshwater metagenome</name>
    <dbReference type="NCBI Taxonomy" id="449393"/>
    <lineage>
        <taxon>unclassified sequences</taxon>
        <taxon>metagenomes</taxon>
        <taxon>ecological metagenomes</taxon>
    </lineage>
</organism>
<proteinExistence type="predicted"/>
<reference evidence="1" key="1">
    <citation type="submission" date="2020-05" db="EMBL/GenBank/DDBJ databases">
        <authorList>
            <person name="Chiriac C."/>
            <person name="Salcher M."/>
            <person name="Ghai R."/>
            <person name="Kavagutti S V."/>
        </authorList>
    </citation>
    <scope>NUCLEOTIDE SEQUENCE</scope>
</reference>
<dbReference type="AlphaFoldDB" id="A0A6J7A6F9"/>
<dbReference type="EMBL" id="CAFAAQ010000321">
    <property type="protein sequence ID" value="CAB4828361.1"/>
    <property type="molecule type" value="Genomic_DNA"/>
</dbReference>
<protein>
    <submittedName>
        <fullName evidence="1">Unannotated protein</fullName>
    </submittedName>
</protein>
<evidence type="ECO:0000313" key="1">
    <source>
        <dbReference type="EMBL" id="CAB4828361.1"/>
    </source>
</evidence>
<sequence length="118" mass="12633">MIGGDSKARYEHGSVSELVSALSGNEQHGCGTIGLGAAIEQPERGADFWSSQNLINSDFVLEVSEGVECAVVVIFDCNRCQHLFCGAVLVHVTRGERGKEHGCRFASCVDRVSTCSSR</sequence>